<dbReference type="InterPro" id="IPR007047">
    <property type="entry name" value="Flp_Fap"/>
</dbReference>
<protein>
    <submittedName>
        <fullName evidence="2">Flp family type IVb pilin</fullName>
    </submittedName>
</protein>
<evidence type="ECO:0000313" key="2">
    <source>
        <dbReference type="EMBL" id="MFD2237898.1"/>
    </source>
</evidence>
<keyword evidence="1" id="KW-1133">Transmembrane helix</keyword>
<organism evidence="2 3">
    <name type="scientific">Aureimonas populi</name>
    <dbReference type="NCBI Taxonomy" id="1701758"/>
    <lineage>
        <taxon>Bacteria</taxon>
        <taxon>Pseudomonadati</taxon>
        <taxon>Pseudomonadota</taxon>
        <taxon>Alphaproteobacteria</taxon>
        <taxon>Hyphomicrobiales</taxon>
        <taxon>Aurantimonadaceae</taxon>
        <taxon>Aureimonas</taxon>
    </lineage>
</organism>
<gene>
    <name evidence="2" type="ORF">ACFSKQ_10555</name>
</gene>
<dbReference type="Proteomes" id="UP001597371">
    <property type="component" value="Unassembled WGS sequence"/>
</dbReference>
<accession>A0ABW5CQ15</accession>
<feature type="transmembrane region" description="Helical" evidence="1">
    <location>
        <begin position="20"/>
        <end position="39"/>
    </location>
</feature>
<keyword evidence="1" id="KW-0812">Transmembrane</keyword>
<sequence length="61" mass="6316">MSKLIARFRKNENGATAIEYGLIAGIMAVAVIAAFTLLGDGLETAFTNLSGALSETPSTLN</sequence>
<keyword evidence="3" id="KW-1185">Reference proteome</keyword>
<dbReference type="RefSeq" id="WP_209739428.1">
    <property type="nucleotide sequence ID" value="NZ_CP072611.1"/>
</dbReference>
<dbReference type="EMBL" id="JBHUIJ010000013">
    <property type="protein sequence ID" value="MFD2237898.1"/>
    <property type="molecule type" value="Genomic_DNA"/>
</dbReference>
<reference evidence="3" key="1">
    <citation type="journal article" date="2019" name="Int. J. Syst. Evol. Microbiol.">
        <title>The Global Catalogue of Microorganisms (GCM) 10K type strain sequencing project: providing services to taxonomists for standard genome sequencing and annotation.</title>
        <authorList>
            <consortium name="The Broad Institute Genomics Platform"/>
            <consortium name="The Broad Institute Genome Sequencing Center for Infectious Disease"/>
            <person name="Wu L."/>
            <person name="Ma J."/>
        </authorList>
    </citation>
    <scope>NUCLEOTIDE SEQUENCE [LARGE SCALE GENOMIC DNA]</scope>
    <source>
        <strain evidence="3">ZS-35-S2</strain>
    </source>
</reference>
<evidence type="ECO:0000256" key="1">
    <source>
        <dbReference type="SAM" id="Phobius"/>
    </source>
</evidence>
<comment type="caution">
    <text evidence="2">The sequence shown here is derived from an EMBL/GenBank/DDBJ whole genome shotgun (WGS) entry which is preliminary data.</text>
</comment>
<name>A0ABW5CQ15_9HYPH</name>
<proteinExistence type="predicted"/>
<evidence type="ECO:0000313" key="3">
    <source>
        <dbReference type="Proteomes" id="UP001597371"/>
    </source>
</evidence>
<dbReference type="Pfam" id="PF04964">
    <property type="entry name" value="Flp_Fap"/>
    <property type="match status" value="1"/>
</dbReference>
<keyword evidence="1" id="KW-0472">Membrane</keyword>